<dbReference type="SUPFAM" id="SSF54534">
    <property type="entry name" value="FKBP-like"/>
    <property type="match status" value="1"/>
</dbReference>
<accession>A0A7R9VC62</accession>
<dbReference type="InterPro" id="IPR001179">
    <property type="entry name" value="PPIase_FKBP_dom"/>
</dbReference>
<dbReference type="PROSITE" id="PS50059">
    <property type="entry name" value="FKBP_PPIASE"/>
    <property type="match status" value="1"/>
</dbReference>
<protein>
    <recommendedName>
        <fullName evidence="1">peptidylprolyl isomerase</fullName>
        <ecNumber evidence="1">5.2.1.8</ecNumber>
    </recommendedName>
</protein>
<evidence type="ECO:0000313" key="3">
    <source>
        <dbReference type="EMBL" id="CAD8289435.1"/>
    </source>
</evidence>
<dbReference type="GO" id="GO:0003755">
    <property type="term" value="F:peptidyl-prolyl cis-trans isomerase activity"/>
    <property type="evidence" value="ECO:0007669"/>
    <property type="project" value="UniProtKB-KW"/>
</dbReference>
<dbReference type="EC" id="5.2.1.8" evidence="1"/>
<comment type="catalytic activity">
    <reaction evidence="1">
        <text>[protein]-peptidylproline (omega=180) = [protein]-peptidylproline (omega=0)</text>
        <dbReference type="Rhea" id="RHEA:16237"/>
        <dbReference type="Rhea" id="RHEA-COMP:10747"/>
        <dbReference type="Rhea" id="RHEA-COMP:10748"/>
        <dbReference type="ChEBI" id="CHEBI:83833"/>
        <dbReference type="ChEBI" id="CHEBI:83834"/>
        <dbReference type="EC" id="5.2.1.8"/>
    </reaction>
</comment>
<keyword evidence="1" id="KW-0697">Rotamase</keyword>
<sequence>MPPSIIDAEFPDMQDANTTSTGIKFSEVYTGHGKRVHAGDVVIIELVGRTEDGATFLDTRAADQPLAFQIGRANKYVPEGISQLVELMTEGDKRMAILPAALAYGSTGASLPQGSVPPDARLLYEVELLRCQQMSMGLACCTESSFPCIGKDVLDKDGNPKV</sequence>
<gene>
    <name evidence="3" type="ORF">CEUR00632_LOCUS9474</name>
</gene>
<proteinExistence type="predicted"/>
<dbReference type="PANTHER" id="PTHR47598">
    <property type="entry name" value="PEPTIDYL-PROLYL CIS-TRANS ISOMERASE FKBP17-2, CHLOROPLASTIC"/>
    <property type="match status" value="1"/>
</dbReference>
<dbReference type="Gene3D" id="3.10.50.40">
    <property type="match status" value="1"/>
</dbReference>
<organism evidence="3">
    <name type="scientific">Chlamydomonas euryale</name>
    <dbReference type="NCBI Taxonomy" id="1486919"/>
    <lineage>
        <taxon>Eukaryota</taxon>
        <taxon>Viridiplantae</taxon>
        <taxon>Chlorophyta</taxon>
        <taxon>core chlorophytes</taxon>
        <taxon>Chlorophyceae</taxon>
        <taxon>CS clade</taxon>
        <taxon>Chlamydomonadales</taxon>
        <taxon>Chlamydomonadaceae</taxon>
        <taxon>Chlamydomonas</taxon>
    </lineage>
</organism>
<dbReference type="InterPro" id="IPR053111">
    <property type="entry name" value="Chloro_FKBP-type_PPIase"/>
</dbReference>
<name>A0A7R9VC62_9CHLO</name>
<reference evidence="3" key="1">
    <citation type="submission" date="2021-01" db="EMBL/GenBank/DDBJ databases">
        <authorList>
            <person name="Corre E."/>
            <person name="Pelletier E."/>
            <person name="Niang G."/>
            <person name="Scheremetjew M."/>
            <person name="Finn R."/>
            <person name="Kale V."/>
            <person name="Holt S."/>
            <person name="Cochrane G."/>
            <person name="Meng A."/>
            <person name="Brown T."/>
            <person name="Cohen L."/>
        </authorList>
    </citation>
    <scope>NUCLEOTIDE SEQUENCE</scope>
    <source>
        <strain evidence="3">CCMP219</strain>
    </source>
</reference>
<feature type="domain" description="PPIase FKBP-type" evidence="2">
    <location>
        <begin position="39"/>
        <end position="132"/>
    </location>
</feature>
<keyword evidence="1" id="KW-0413">Isomerase</keyword>
<dbReference type="PANTHER" id="PTHR47598:SF1">
    <property type="entry name" value="PEPTIDYL-PROLYL CIS-TRANS ISOMERASE FKBP17-2, CHLOROPLASTIC"/>
    <property type="match status" value="1"/>
</dbReference>
<evidence type="ECO:0000259" key="2">
    <source>
        <dbReference type="PROSITE" id="PS50059"/>
    </source>
</evidence>
<evidence type="ECO:0000256" key="1">
    <source>
        <dbReference type="PROSITE-ProRule" id="PRU00277"/>
    </source>
</evidence>
<dbReference type="EMBL" id="HBEC01020256">
    <property type="protein sequence ID" value="CAD8289435.1"/>
    <property type="molecule type" value="Transcribed_RNA"/>
</dbReference>
<dbReference type="InterPro" id="IPR046357">
    <property type="entry name" value="PPIase_dom_sf"/>
</dbReference>
<dbReference type="GO" id="GO:0009507">
    <property type="term" value="C:chloroplast"/>
    <property type="evidence" value="ECO:0007669"/>
    <property type="project" value="TreeGrafter"/>
</dbReference>
<dbReference type="AlphaFoldDB" id="A0A7R9VC62"/>
<dbReference type="Pfam" id="PF00254">
    <property type="entry name" value="FKBP_C"/>
    <property type="match status" value="1"/>
</dbReference>